<name>A0AAU1ZV07_9ACTN</name>
<gene>
    <name evidence="2" type="ORF">OHA22_07655</name>
</gene>
<evidence type="ECO:0000256" key="1">
    <source>
        <dbReference type="SAM" id="Phobius"/>
    </source>
</evidence>
<keyword evidence="1" id="KW-0472">Membrane</keyword>
<dbReference type="EMBL" id="CP108222">
    <property type="protein sequence ID" value="WTT15404.1"/>
    <property type="molecule type" value="Genomic_DNA"/>
</dbReference>
<evidence type="ECO:0008006" key="3">
    <source>
        <dbReference type="Google" id="ProtNLM"/>
    </source>
</evidence>
<protein>
    <recommendedName>
        <fullName evidence="3">Integral membrane protein</fullName>
    </recommendedName>
</protein>
<keyword evidence="1" id="KW-0812">Transmembrane</keyword>
<accession>A0AAU1ZV07</accession>
<evidence type="ECO:0000313" key="2">
    <source>
        <dbReference type="EMBL" id="WTT15404.1"/>
    </source>
</evidence>
<reference evidence="2" key="1">
    <citation type="submission" date="2022-10" db="EMBL/GenBank/DDBJ databases">
        <title>The complete genomes of actinobacterial strains from the NBC collection.</title>
        <authorList>
            <person name="Joergensen T.S."/>
            <person name="Alvarez Arevalo M."/>
            <person name="Sterndorff E.B."/>
            <person name="Faurdal D."/>
            <person name="Vuksanovic O."/>
            <person name="Mourched A.-S."/>
            <person name="Charusanti P."/>
            <person name="Shaw S."/>
            <person name="Blin K."/>
            <person name="Weber T."/>
        </authorList>
    </citation>
    <scope>NUCLEOTIDE SEQUENCE</scope>
    <source>
        <strain evidence="2">NBC_00093</strain>
    </source>
</reference>
<dbReference type="AlphaFoldDB" id="A0AAU1ZV07"/>
<feature type="transmembrane region" description="Helical" evidence="1">
    <location>
        <begin position="21"/>
        <end position="41"/>
    </location>
</feature>
<sequence length="178" mass="19029">MSERDAHPLVLTARMLLAQTVVFYLVFLILLFAEGMLHFGARVALRHAFERAAIAGVVLAVVVTLSQLKKAKTGSGVTARSMLGVERFDIPLAMTGSAPYGIQETLQSVPGVGNVIVLGDQSWGVVLKGPARWLARVHVTVTDDRMAVVEAAPRHPFFFPAGAGRRTVGALTKKLGEG</sequence>
<keyword evidence="1" id="KW-1133">Transmembrane helix</keyword>
<organism evidence="2">
    <name type="scientific">Streptomyces sp. NBC_00093</name>
    <dbReference type="NCBI Taxonomy" id="2975649"/>
    <lineage>
        <taxon>Bacteria</taxon>
        <taxon>Bacillati</taxon>
        <taxon>Actinomycetota</taxon>
        <taxon>Actinomycetes</taxon>
        <taxon>Kitasatosporales</taxon>
        <taxon>Streptomycetaceae</taxon>
        <taxon>Streptomyces</taxon>
    </lineage>
</organism>
<proteinExistence type="predicted"/>